<keyword evidence="1" id="KW-0812">Transmembrane</keyword>
<gene>
    <name evidence="2" type="ORF">SAMN05216389_108104</name>
</gene>
<feature type="transmembrane region" description="Helical" evidence="1">
    <location>
        <begin position="7"/>
        <end position="27"/>
    </location>
</feature>
<feature type="transmembrane region" description="Helical" evidence="1">
    <location>
        <begin position="33"/>
        <end position="51"/>
    </location>
</feature>
<evidence type="ECO:0000313" key="2">
    <source>
        <dbReference type="EMBL" id="SET29426.1"/>
    </source>
</evidence>
<reference evidence="2 3" key="1">
    <citation type="submission" date="2016-10" db="EMBL/GenBank/DDBJ databases">
        <authorList>
            <person name="de Groot N.N."/>
        </authorList>
    </citation>
    <scope>NUCLEOTIDE SEQUENCE [LARGE SCALE GENOMIC DNA]</scope>
    <source>
        <strain evidence="2 3">IBRC-M 10780</strain>
    </source>
</reference>
<dbReference type="Pfam" id="PF17259">
    <property type="entry name" value="DUF5325"/>
    <property type="match status" value="1"/>
</dbReference>
<accession>A0A1I0DBC7</accession>
<keyword evidence="1" id="KW-0472">Membrane</keyword>
<dbReference type="EMBL" id="FOHE01000008">
    <property type="protein sequence ID" value="SET29426.1"/>
    <property type="molecule type" value="Genomic_DNA"/>
</dbReference>
<evidence type="ECO:0000313" key="3">
    <source>
        <dbReference type="Proteomes" id="UP000198618"/>
    </source>
</evidence>
<protein>
    <submittedName>
        <fullName evidence="2">Uncharacterized protein</fullName>
    </submittedName>
</protein>
<dbReference type="AlphaFoldDB" id="A0A1I0DBC7"/>
<dbReference type="Proteomes" id="UP000198618">
    <property type="component" value="Unassembled WGS sequence"/>
</dbReference>
<proteinExistence type="predicted"/>
<dbReference type="RefSeq" id="WP_170840749.1">
    <property type="nucleotide sequence ID" value="NZ_FOHE01000008.1"/>
</dbReference>
<sequence length="58" mass="6452">MKNFNFPMFLLSSLVILMFLLVGVAIAFRSIGFIILFLAIGFIIMGIGISIKRKKVTS</sequence>
<dbReference type="InterPro" id="IPR035211">
    <property type="entry name" value="DUF5325"/>
</dbReference>
<evidence type="ECO:0000256" key="1">
    <source>
        <dbReference type="SAM" id="Phobius"/>
    </source>
</evidence>
<name>A0A1I0DBC7_9BACI</name>
<organism evidence="2 3">
    <name type="scientific">Oceanobacillus limi</name>
    <dbReference type="NCBI Taxonomy" id="930131"/>
    <lineage>
        <taxon>Bacteria</taxon>
        <taxon>Bacillati</taxon>
        <taxon>Bacillota</taxon>
        <taxon>Bacilli</taxon>
        <taxon>Bacillales</taxon>
        <taxon>Bacillaceae</taxon>
        <taxon>Oceanobacillus</taxon>
    </lineage>
</organism>
<keyword evidence="3" id="KW-1185">Reference proteome</keyword>
<keyword evidence="1" id="KW-1133">Transmembrane helix</keyword>